<feature type="transmembrane region" description="Helical" evidence="2">
    <location>
        <begin position="79"/>
        <end position="103"/>
    </location>
</feature>
<dbReference type="GeneID" id="5470642"/>
<accession>A7KAB0</accession>
<evidence type="ECO:0000256" key="1">
    <source>
        <dbReference type="SAM" id="MobiDB-lite"/>
    </source>
</evidence>
<gene>
    <name evidence="3" type="primary">z850L</name>
    <name evidence="3" type="ORF">ATCV1_z850L</name>
</gene>
<keyword evidence="2" id="KW-1133">Transmembrane helix</keyword>
<dbReference type="KEGG" id="vg:5470642"/>
<evidence type="ECO:0000256" key="2">
    <source>
        <dbReference type="SAM" id="Phobius"/>
    </source>
</evidence>
<keyword evidence="2" id="KW-0472">Membrane</keyword>
<protein>
    <submittedName>
        <fullName evidence="3">Uncharacterized protein z850L</fullName>
    </submittedName>
</protein>
<keyword evidence="4" id="KW-1185">Reference proteome</keyword>
<reference evidence="3 4" key="1">
    <citation type="submission" date="2006-09" db="EMBL/GenBank/DDBJ databases">
        <title>Sequence and annotation of the 288-kb ATCV-1 virus that infects an endosymbiotic Chlorella strain of the heliozoon Acanthocystis turfacea.</title>
        <authorList>
            <person name="Fitzgerald L.A."/>
            <person name="Graves M.V."/>
            <person name="Li X."/>
            <person name="Pfitzner A.J.P."/>
            <person name="Hartigan J."/>
            <person name="Van Etten J.L."/>
        </authorList>
    </citation>
    <scope>NUCLEOTIDE SEQUENCE [LARGE SCALE GENOMIC DNA]</scope>
    <source>
        <strain evidence="3 4">ATCV-1</strain>
    </source>
</reference>
<evidence type="ECO:0000313" key="4">
    <source>
        <dbReference type="Proteomes" id="UP000202420"/>
    </source>
</evidence>
<dbReference type="RefSeq" id="YP_001427331.1">
    <property type="nucleotide sequence ID" value="NC_008724.1"/>
</dbReference>
<dbReference type="Proteomes" id="UP000202420">
    <property type="component" value="Segment"/>
</dbReference>
<name>A7KAB0_9PHYC</name>
<keyword evidence="2" id="KW-0812">Transmembrane</keyword>
<dbReference type="EMBL" id="EF101928">
    <property type="protein sequence ID" value="ABT16984.1"/>
    <property type="molecule type" value="Genomic_DNA"/>
</dbReference>
<feature type="region of interest" description="Disordered" evidence="1">
    <location>
        <begin position="158"/>
        <end position="179"/>
    </location>
</feature>
<feature type="compositionally biased region" description="Polar residues" evidence="1">
    <location>
        <begin position="169"/>
        <end position="179"/>
    </location>
</feature>
<feature type="transmembrane region" description="Helical" evidence="2">
    <location>
        <begin position="123"/>
        <end position="147"/>
    </location>
</feature>
<sequence length="179" mass="19679">MNFFRAILVGIPMIPRNCRSTSKFFSFLMIGVPVRHHLMPDSMAEMFLNMLVFGFRMRCASSTTTRSNTQSRNRGLRMFANALFGEITTPWGASVSLVISPWFDMVASATNGVTPVNFSNSETHWGTILVGTMISVFTGLATTAAIVSRVLPRPMSRARIPPGAARSLSRASIQRRASS</sequence>
<proteinExistence type="predicted"/>
<evidence type="ECO:0000313" key="3">
    <source>
        <dbReference type="EMBL" id="ABT16984.1"/>
    </source>
</evidence>
<organism evidence="3 4">
    <name type="scientific">Chlorovirus heliozoae</name>
    <dbReference type="NCBI Taxonomy" id="322019"/>
    <lineage>
        <taxon>Viruses</taxon>
        <taxon>Varidnaviria</taxon>
        <taxon>Bamfordvirae</taxon>
        <taxon>Nucleocytoviricota</taxon>
        <taxon>Megaviricetes</taxon>
        <taxon>Algavirales</taxon>
        <taxon>Phycodnaviridae</taxon>
        <taxon>Chlorovirus</taxon>
    </lineage>
</organism>